<evidence type="ECO:0000256" key="3">
    <source>
        <dbReference type="ARBA" id="ARBA00022723"/>
    </source>
</evidence>
<evidence type="ECO:0000313" key="8">
    <source>
        <dbReference type="Proteomes" id="UP001347796"/>
    </source>
</evidence>
<dbReference type="Pfam" id="PF07998">
    <property type="entry name" value="Peptidase_M54"/>
    <property type="match status" value="1"/>
</dbReference>
<dbReference type="Gene3D" id="3.40.390.10">
    <property type="entry name" value="Collagenase (Catalytic Domain)"/>
    <property type="match status" value="1"/>
</dbReference>
<name>A0AAN8K2K6_PATCE</name>
<dbReference type="PANTHER" id="PTHR15910">
    <property type="entry name" value="ARCHAEMETZINCIN"/>
    <property type="match status" value="1"/>
</dbReference>
<evidence type="ECO:0000256" key="4">
    <source>
        <dbReference type="ARBA" id="ARBA00022801"/>
    </source>
</evidence>
<evidence type="ECO:0000256" key="1">
    <source>
        <dbReference type="ARBA" id="ARBA00001947"/>
    </source>
</evidence>
<organism evidence="7 8">
    <name type="scientific">Patella caerulea</name>
    <name type="common">Rayed Mediterranean limpet</name>
    <dbReference type="NCBI Taxonomy" id="87958"/>
    <lineage>
        <taxon>Eukaryota</taxon>
        <taxon>Metazoa</taxon>
        <taxon>Spiralia</taxon>
        <taxon>Lophotrochozoa</taxon>
        <taxon>Mollusca</taxon>
        <taxon>Gastropoda</taxon>
        <taxon>Patellogastropoda</taxon>
        <taxon>Patelloidea</taxon>
        <taxon>Patellidae</taxon>
        <taxon>Patella</taxon>
    </lineage>
</organism>
<evidence type="ECO:0000256" key="6">
    <source>
        <dbReference type="ARBA" id="ARBA00023049"/>
    </source>
</evidence>
<comment type="caution">
    <text evidence="7">The sequence shown here is derived from an EMBL/GenBank/DDBJ whole genome shotgun (WGS) entry which is preliminary data.</text>
</comment>
<keyword evidence="5" id="KW-0862">Zinc</keyword>
<gene>
    <name evidence="7" type="ORF">SNE40_003226</name>
</gene>
<protein>
    <recommendedName>
        <fullName evidence="9">Archaemetzincin-2</fullName>
    </recommendedName>
</protein>
<keyword evidence="6" id="KW-0482">Metalloprotease</keyword>
<dbReference type="PANTHER" id="PTHR15910:SF1">
    <property type="entry name" value="ARCHAEMETZINCIN-2"/>
    <property type="match status" value="1"/>
</dbReference>
<dbReference type="Proteomes" id="UP001347796">
    <property type="component" value="Unassembled WGS sequence"/>
</dbReference>
<evidence type="ECO:0000256" key="5">
    <source>
        <dbReference type="ARBA" id="ARBA00022833"/>
    </source>
</evidence>
<keyword evidence="8" id="KW-1185">Reference proteome</keyword>
<keyword evidence="3" id="KW-0479">Metal-binding</keyword>
<dbReference type="EMBL" id="JAZGQO010000002">
    <property type="protein sequence ID" value="KAK6191573.1"/>
    <property type="molecule type" value="Genomic_DNA"/>
</dbReference>
<accession>A0AAN8K2K6</accession>
<dbReference type="CDD" id="cd11375">
    <property type="entry name" value="Peptidase_M54"/>
    <property type="match status" value="1"/>
</dbReference>
<evidence type="ECO:0000313" key="7">
    <source>
        <dbReference type="EMBL" id="KAK6191573.1"/>
    </source>
</evidence>
<dbReference type="GO" id="GO:0008237">
    <property type="term" value="F:metallopeptidase activity"/>
    <property type="evidence" value="ECO:0007669"/>
    <property type="project" value="UniProtKB-KW"/>
</dbReference>
<evidence type="ECO:0000256" key="2">
    <source>
        <dbReference type="ARBA" id="ARBA00022670"/>
    </source>
</evidence>
<dbReference type="AlphaFoldDB" id="A0AAN8K2K6"/>
<dbReference type="SUPFAM" id="SSF55486">
    <property type="entry name" value="Metalloproteases ('zincins'), catalytic domain"/>
    <property type="match status" value="1"/>
</dbReference>
<dbReference type="GO" id="GO:0006508">
    <property type="term" value="P:proteolysis"/>
    <property type="evidence" value="ECO:0007669"/>
    <property type="project" value="UniProtKB-KW"/>
</dbReference>
<reference evidence="7 8" key="1">
    <citation type="submission" date="2024-01" db="EMBL/GenBank/DDBJ databases">
        <title>The genome of the rayed Mediterranean limpet Patella caerulea (Linnaeus, 1758).</title>
        <authorList>
            <person name="Anh-Thu Weber A."/>
            <person name="Halstead-Nussloch G."/>
        </authorList>
    </citation>
    <scope>NUCLEOTIDE SEQUENCE [LARGE SCALE GENOMIC DNA]</scope>
    <source>
        <strain evidence="7">AATW-2023a</strain>
        <tissue evidence="7">Whole specimen</tissue>
    </source>
</reference>
<proteinExistence type="predicted"/>
<dbReference type="InterPro" id="IPR012962">
    <property type="entry name" value="Pept_M54_archaemetzincn"/>
</dbReference>
<keyword evidence="4" id="KW-0378">Hydrolase</keyword>
<comment type="cofactor">
    <cofactor evidence="1">
        <name>Zn(2+)</name>
        <dbReference type="ChEBI" id="CHEBI:29105"/>
    </cofactor>
</comment>
<sequence>MGATSSNPAEQISTAEDQSSTSNVQYLLGDLQKLAPSARKLFNLGKECLTTSVARLPFGNEPELKFQEATNLADLQDPDFRLFRPLKLTQPLYSGQTYVKWRSVRDVQNVYAFCAPVKTIIYIQPIDEFPEFIQKFCLTTKRLELTLFSLLQSFCQIYFSGFDSHVLPEVNIKDKQWQITSRHHSVTEQKQYLVGDFFPYLQRLMPSNGLCILGLTWTDLYPQDDLNFVLGESSTVHKSAIFCFGRYEPKGFDKETHRDIKEVDGLLIFKLLRIISHETCHLLGFQHCTFFHCAMNESNSIEEAITQPLFLCPVCLRKLQKCCGFNVLERYKVMAGFLQELQEQLPCEQFQSAVNWLQMCLQYLEEG</sequence>
<dbReference type="GO" id="GO:0046872">
    <property type="term" value="F:metal ion binding"/>
    <property type="evidence" value="ECO:0007669"/>
    <property type="project" value="UniProtKB-KW"/>
</dbReference>
<dbReference type="InterPro" id="IPR024079">
    <property type="entry name" value="MetalloPept_cat_dom_sf"/>
</dbReference>
<keyword evidence="2" id="KW-0645">Protease</keyword>
<evidence type="ECO:0008006" key="9">
    <source>
        <dbReference type="Google" id="ProtNLM"/>
    </source>
</evidence>